<proteinExistence type="inferred from homology"/>
<comment type="function">
    <text evidence="11">Plays a role in viral cell-to-cell propagation, by facilitating genome transport to neighboring plant cells through plasmosdesmata. May induce the formation of granular vesicles derived from the Endoplasmic reticulum, which align on actin filaments.</text>
</comment>
<keyword evidence="6" id="KW-1043">Host membrane</keyword>
<reference evidence="15" key="1">
    <citation type="submission" date="2020-07" db="EMBL/GenBank/DDBJ databases">
        <authorList>
            <person name="Knierim D."/>
            <person name="Margaria P."/>
            <person name="Menzel W."/>
            <person name="Winter S."/>
        </authorList>
    </citation>
    <scope>NUCLEOTIDE SEQUENCE</scope>
    <source>
        <strain evidence="15">DSMZ PV-0222</strain>
    </source>
</reference>
<evidence type="ECO:0000256" key="2">
    <source>
        <dbReference type="ARBA" id="ARBA00010355"/>
    </source>
</evidence>
<comment type="subcellular location">
    <subcellularLocation>
        <location evidence="1">Host endoplasmic reticulum membrane</location>
    </subcellularLocation>
</comment>
<protein>
    <recommendedName>
        <fullName evidence="3">Movement protein TGBp3</fullName>
    </recommendedName>
    <alternativeName>
        <fullName evidence="12">7 kDa protein</fullName>
    </alternativeName>
    <alternativeName>
        <fullName evidence="13">Triple gene block 3 protein</fullName>
    </alternativeName>
</protein>
<dbReference type="GO" id="GO:0046740">
    <property type="term" value="P:transport of virus in host, cell to cell"/>
    <property type="evidence" value="ECO:0007669"/>
    <property type="project" value="UniProtKB-KW"/>
</dbReference>
<evidence type="ECO:0000256" key="8">
    <source>
        <dbReference type="ARBA" id="ARBA00023031"/>
    </source>
</evidence>
<keyword evidence="4" id="KW-0813">Transport</keyword>
<evidence type="ECO:0000256" key="1">
    <source>
        <dbReference type="ARBA" id="ARBA00004625"/>
    </source>
</evidence>
<dbReference type="GO" id="GO:0044167">
    <property type="term" value="C:host cell endoplasmic reticulum membrane"/>
    <property type="evidence" value="ECO:0007669"/>
    <property type="project" value="UniProtKB-SubCell"/>
</dbReference>
<evidence type="ECO:0000313" key="15">
    <source>
        <dbReference type="EMBL" id="QWT83588.1"/>
    </source>
</evidence>
<accession>A0A8F2JGL4</accession>
<keyword evidence="10" id="KW-1038">Host endoplasmic reticulum</keyword>
<evidence type="ECO:0000256" key="5">
    <source>
        <dbReference type="ARBA" id="ARBA00022692"/>
    </source>
</evidence>
<gene>
    <name evidence="15" type="primary">TGB3</name>
</gene>
<evidence type="ECO:0000256" key="3">
    <source>
        <dbReference type="ARBA" id="ARBA00013812"/>
    </source>
</evidence>
<evidence type="ECO:0000256" key="13">
    <source>
        <dbReference type="ARBA" id="ARBA00033148"/>
    </source>
</evidence>
<evidence type="ECO:0000256" key="7">
    <source>
        <dbReference type="ARBA" id="ARBA00022989"/>
    </source>
</evidence>
<organism evidence="15">
    <name type="scientific">Passiflora latent virus</name>
    <dbReference type="NCBI Taxonomy" id="379892"/>
    <lineage>
        <taxon>Viruses</taxon>
        <taxon>Riboviria</taxon>
        <taxon>Orthornavirae</taxon>
        <taxon>Kitrinoviricota</taxon>
        <taxon>Alsuviricetes</taxon>
        <taxon>Tymovirales</taxon>
        <taxon>Betaflexiviridae</taxon>
        <taxon>Quinvirinae</taxon>
        <taxon>Carlavirus</taxon>
        <taxon>Carlavirus latenspassiflorae</taxon>
    </lineage>
</organism>
<evidence type="ECO:0000256" key="12">
    <source>
        <dbReference type="ARBA" id="ARBA00030266"/>
    </source>
</evidence>
<sequence length="64" mass="7073">MWSSSLMISVGLVSFCLTWLMMGSWQREGCLMVLTGESIRIQGCSLSPEHIKALSQLKALQVSL</sequence>
<keyword evidence="9 14" id="KW-0472">Membrane</keyword>
<keyword evidence="5 14" id="KW-0812">Transmembrane</keyword>
<evidence type="ECO:0000256" key="4">
    <source>
        <dbReference type="ARBA" id="ARBA00022448"/>
    </source>
</evidence>
<dbReference type="Pfam" id="PF02495">
    <property type="entry name" value="TGBp3"/>
    <property type="match status" value="1"/>
</dbReference>
<keyword evidence="8" id="KW-0916">Viral movement protein</keyword>
<comment type="similarity">
    <text evidence="2">Belongs to the Tymovirales TGBp3 protein family.</text>
</comment>
<evidence type="ECO:0000256" key="14">
    <source>
        <dbReference type="SAM" id="Phobius"/>
    </source>
</evidence>
<dbReference type="InterPro" id="IPR003411">
    <property type="entry name" value="TGBp3"/>
</dbReference>
<keyword evidence="7 14" id="KW-1133">Transmembrane helix</keyword>
<evidence type="ECO:0000256" key="10">
    <source>
        <dbReference type="ARBA" id="ARBA00023184"/>
    </source>
</evidence>
<evidence type="ECO:0000256" key="9">
    <source>
        <dbReference type="ARBA" id="ARBA00023136"/>
    </source>
</evidence>
<name>A0A8F2JGL4_9VIRU</name>
<dbReference type="EMBL" id="MT723990">
    <property type="protein sequence ID" value="QWT83588.1"/>
    <property type="molecule type" value="Genomic_RNA"/>
</dbReference>
<feature type="transmembrane region" description="Helical" evidence="14">
    <location>
        <begin position="6"/>
        <end position="25"/>
    </location>
</feature>
<evidence type="ECO:0000256" key="11">
    <source>
        <dbReference type="ARBA" id="ARBA00025270"/>
    </source>
</evidence>
<evidence type="ECO:0000256" key="6">
    <source>
        <dbReference type="ARBA" id="ARBA00022870"/>
    </source>
</evidence>